<dbReference type="Gene3D" id="3.40.50.12090">
    <property type="match status" value="2"/>
</dbReference>
<dbReference type="PANTHER" id="PTHR30032">
    <property type="entry name" value="N-ACETYLMURAMOYL-L-ALANINE AMIDASE-RELATED"/>
    <property type="match status" value="1"/>
</dbReference>
<dbReference type="Pfam" id="PF04122">
    <property type="entry name" value="CW_binding_2"/>
    <property type="match status" value="3"/>
</dbReference>
<dbReference type="InterPro" id="IPR041498">
    <property type="entry name" value="Big_6"/>
</dbReference>
<dbReference type="RefSeq" id="WP_324620159.1">
    <property type="nucleotide sequence ID" value="NZ_JAYKOT010000003.1"/>
</dbReference>
<dbReference type="InterPro" id="IPR007253">
    <property type="entry name" value="Cell_wall-bd_2"/>
</dbReference>
<name>A0AAW9MYL8_9FIRM</name>
<keyword evidence="4" id="KW-1185">Reference proteome</keyword>
<feature type="chain" id="PRO_5043690267" evidence="1">
    <location>
        <begin position="30"/>
        <end position="806"/>
    </location>
</feature>
<dbReference type="AlphaFoldDB" id="A0AAW9MYL8"/>
<comment type="caution">
    <text evidence="3">The sequence shown here is derived from an EMBL/GenBank/DDBJ whole genome shotgun (WGS) entry which is preliminary data.</text>
</comment>
<dbReference type="InterPro" id="IPR051922">
    <property type="entry name" value="Bact_Sporulation_Assoc"/>
</dbReference>
<evidence type="ECO:0000259" key="2">
    <source>
        <dbReference type="Pfam" id="PF17936"/>
    </source>
</evidence>
<protein>
    <submittedName>
        <fullName evidence="3">Cell wall-binding repeat-containing protein</fullName>
    </submittedName>
</protein>
<evidence type="ECO:0000313" key="3">
    <source>
        <dbReference type="EMBL" id="MEB3430003.1"/>
    </source>
</evidence>
<dbReference type="PANTHER" id="PTHR30032:SF8">
    <property type="entry name" value="GERMINATION-SPECIFIC N-ACETYLMURAMOYL-L-ALANINE AMIDASE"/>
    <property type="match status" value="1"/>
</dbReference>
<dbReference type="EMBL" id="JAYKOT010000003">
    <property type="protein sequence ID" value="MEB3430003.1"/>
    <property type="molecule type" value="Genomic_DNA"/>
</dbReference>
<accession>A0AAW9MYL8</accession>
<gene>
    <name evidence="3" type="ORF">VLK81_08385</name>
</gene>
<sequence>MKRKSFRFLALILAFTFLLAPLASLKVYADNTPVVDDTTVGMVIVSFSEEGQVNYLPTGEYKIKEDNKVTLKVKEDSEYVFKENLGKSLDLTIKKYTDETNKGDWLLKDDKWVASKTVELVKKAEDTFKGELTISVKSKDKSLTKEEVNSILSIKLDGVDLNELSKNDIDIKNDHKLEFTLKENSGYKFKGSNVIKINKYEADDKLGDWTELKGNPRSWTSKAELELEKLPGKVRVFHKFPSGFKSAALDGTNIPVTGLLVEPGKKYVVTASTSNNAKLIIDPLENNPYLSMEDGKIVFTAPKDVSEVTLNLAEEIEMQDYYTVLDALVGDTKIGLHLSKSNDDLKIKNIYSVVNGHIYKKSCSFLVGDVVVVYLADEITKVGEEIGLLTVLEDGRYVKRSVVKSEFIKIDISHDEVKAGDKILTGKTEADATVTLKREGFEKPFEVKAGKDGKFSINLVTGLKGEEIIELVAKLGSDKKSETLKIKVPKAEVVNDADRISGKDRYQTAVEISQKLFENDVKPKTIILASGEDKATADALAAGPLSIKNASPILLVKSSSIPTNVLDEIKRLSPENIIIVGGENSVGQNLVKELEDLNIKVSRISGKDRFETSLKVAEELDSKFGFKGLILTNGFKTADALAVSGYAAQNALAIVLTDGKDISSELSEYIKEKGVKEVQIVGGNEAVSTKFESGLKDLFTTRIGGKDRFETATLLAAKAYPDAKSAVLVNGLNNIDALASALYASTGKMPIILVNKDNAGKFALAYLKDNKIENAVVVGGVNSVSDSVIEAFKALNPPKTEKKKDN</sequence>
<dbReference type="Pfam" id="PF17936">
    <property type="entry name" value="Big_6"/>
    <property type="match status" value="1"/>
</dbReference>
<feature type="signal peptide" evidence="1">
    <location>
        <begin position="1"/>
        <end position="29"/>
    </location>
</feature>
<organism evidence="3 4">
    <name type="scientific">Citroniella saccharovorans</name>
    <dbReference type="NCBI Taxonomy" id="2053367"/>
    <lineage>
        <taxon>Bacteria</taxon>
        <taxon>Bacillati</taxon>
        <taxon>Bacillota</taxon>
        <taxon>Tissierellia</taxon>
        <taxon>Tissierellales</taxon>
        <taxon>Peptoniphilaceae</taxon>
        <taxon>Citroniella</taxon>
    </lineage>
</organism>
<keyword evidence="1" id="KW-0732">Signal</keyword>
<dbReference type="Proteomes" id="UP001357733">
    <property type="component" value="Unassembled WGS sequence"/>
</dbReference>
<feature type="domain" description="Bacterial Ig" evidence="2">
    <location>
        <begin position="414"/>
        <end position="489"/>
    </location>
</feature>
<reference evidence="3 4" key="1">
    <citation type="submission" date="2024-01" db="EMBL/GenBank/DDBJ databases">
        <title>Complete genome sequence of Citroniella saccharovorans strain M6.X9, isolated from human fecal sample.</title>
        <authorList>
            <person name="Cheng G."/>
            <person name="Westerholm M."/>
            <person name="Schnurer A."/>
        </authorList>
    </citation>
    <scope>NUCLEOTIDE SEQUENCE [LARGE SCALE GENOMIC DNA]</scope>
    <source>
        <strain evidence="3 4">DSM 29873</strain>
    </source>
</reference>
<proteinExistence type="predicted"/>
<evidence type="ECO:0000256" key="1">
    <source>
        <dbReference type="SAM" id="SignalP"/>
    </source>
</evidence>
<evidence type="ECO:0000313" key="4">
    <source>
        <dbReference type="Proteomes" id="UP001357733"/>
    </source>
</evidence>